<dbReference type="OrthoDB" id="671916at2"/>
<evidence type="ECO:0000313" key="1">
    <source>
        <dbReference type="EMBL" id="SCC48633.1"/>
    </source>
</evidence>
<organism evidence="1 2">
    <name type="scientific">Chitinophaga costaii</name>
    <dbReference type="NCBI Taxonomy" id="1335309"/>
    <lineage>
        <taxon>Bacteria</taxon>
        <taxon>Pseudomonadati</taxon>
        <taxon>Bacteroidota</taxon>
        <taxon>Chitinophagia</taxon>
        <taxon>Chitinophagales</taxon>
        <taxon>Chitinophagaceae</taxon>
        <taxon>Chitinophaga</taxon>
    </lineage>
</organism>
<sequence>MADFSSLMGIDSTTLRTLIMAYSAYAAYLEADETGENQQAATAYLYAAAYEVLLDQEKAKVWFAKAAACYTRHNNPYGVIASICHKSINYLGYIDYLERRNTTPDMQFYQLLNLTFIGENIKTAIRQEPVGRLQIPFQWYADAINATKNITGAQQAAQLPAVWYPLLSRMNEPVMQLRQDTLRWRQQQGTVIPIAPDTIATCLTLLSIAARNGISGAHISSLLATQTDFAFLPVKIALQI</sequence>
<name>A0A1C4EYR4_9BACT</name>
<proteinExistence type="predicted"/>
<dbReference type="Proteomes" id="UP000242818">
    <property type="component" value="Unassembled WGS sequence"/>
</dbReference>
<dbReference type="AlphaFoldDB" id="A0A1C4EYR4"/>
<reference evidence="1 2" key="1">
    <citation type="submission" date="2016-08" db="EMBL/GenBank/DDBJ databases">
        <authorList>
            <person name="Seilhamer J.J."/>
        </authorList>
    </citation>
    <scope>NUCLEOTIDE SEQUENCE [LARGE SCALE GENOMIC DNA]</scope>
    <source>
        <strain evidence="1 2">A37T2</strain>
    </source>
</reference>
<gene>
    <name evidence="1" type="ORF">GA0116948_110117</name>
</gene>
<accession>A0A1C4EYR4</accession>
<keyword evidence="2" id="KW-1185">Reference proteome</keyword>
<dbReference type="EMBL" id="FMAR01000010">
    <property type="protein sequence ID" value="SCC48633.1"/>
    <property type="molecule type" value="Genomic_DNA"/>
</dbReference>
<evidence type="ECO:0000313" key="2">
    <source>
        <dbReference type="Proteomes" id="UP000242818"/>
    </source>
</evidence>
<dbReference type="RefSeq" id="WP_089713455.1">
    <property type="nucleotide sequence ID" value="NZ_FMAR01000010.1"/>
</dbReference>
<dbReference type="STRING" id="1335309.GA0116948_110117"/>
<protein>
    <submittedName>
        <fullName evidence="1">Uncharacterized protein</fullName>
    </submittedName>
</protein>